<evidence type="ECO:0000313" key="2">
    <source>
        <dbReference type="EMBL" id="PWF48316.1"/>
    </source>
</evidence>
<name>A0A2U2HLL6_9BURK</name>
<evidence type="ECO:0000256" key="1">
    <source>
        <dbReference type="SAM" id="Phobius"/>
    </source>
</evidence>
<sequence>MAGAVLAALVALLAWLFPVPGLGYADALLSWAHWPFILFLWIVCELAGPKLDELSFWQLPSVARVSVGVISIVAIVVPLFLIYSEV</sequence>
<keyword evidence="1" id="KW-1133">Transmembrane helix</keyword>
<keyword evidence="3" id="KW-1185">Reference proteome</keyword>
<gene>
    <name evidence="2" type="ORF">C7C56_012190</name>
</gene>
<dbReference type="EMBL" id="PXWF02000202">
    <property type="protein sequence ID" value="PWF48316.1"/>
    <property type="molecule type" value="Genomic_DNA"/>
</dbReference>
<accession>A0A2U2HLL6</accession>
<reference evidence="2 3" key="1">
    <citation type="submission" date="2018-04" db="EMBL/GenBank/DDBJ databases">
        <title>Massilia violaceinigra sp. nov., a novel purple-pigmented bacterium isolated from Tianshan glacier, Xinjiang, China.</title>
        <authorList>
            <person name="Wang H."/>
        </authorList>
    </citation>
    <scope>NUCLEOTIDE SEQUENCE [LARGE SCALE GENOMIC DNA]</scope>
    <source>
        <strain evidence="2 3">B448-2</strain>
    </source>
</reference>
<protein>
    <submittedName>
        <fullName evidence="2">Uncharacterized protein</fullName>
    </submittedName>
</protein>
<evidence type="ECO:0000313" key="3">
    <source>
        <dbReference type="Proteomes" id="UP000241421"/>
    </source>
</evidence>
<comment type="caution">
    <text evidence="2">The sequence shown here is derived from an EMBL/GenBank/DDBJ whole genome shotgun (WGS) entry which is preliminary data.</text>
</comment>
<feature type="transmembrane region" description="Helical" evidence="1">
    <location>
        <begin position="61"/>
        <end position="83"/>
    </location>
</feature>
<keyword evidence="1" id="KW-0812">Transmembrane</keyword>
<organism evidence="2 3">
    <name type="scientific">Massilia glaciei</name>
    <dbReference type="NCBI Taxonomy" id="1524097"/>
    <lineage>
        <taxon>Bacteria</taxon>
        <taxon>Pseudomonadati</taxon>
        <taxon>Pseudomonadota</taxon>
        <taxon>Betaproteobacteria</taxon>
        <taxon>Burkholderiales</taxon>
        <taxon>Oxalobacteraceae</taxon>
        <taxon>Telluria group</taxon>
        <taxon>Massilia</taxon>
    </lineage>
</organism>
<dbReference type="AlphaFoldDB" id="A0A2U2HLL6"/>
<dbReference type="RefSeq" id="WP_106757666.1">
    <property type="nucleotide sequence ID" value="NZ_PXWF02000202.1"/>
</dbReference>
<proteinExistence type="predicted"/>
<keyword evidence="1" id="KW-0472">Membrane</keyword>
<dbReference type="Proteomes" id="UP000241421">
    <property type="component" value="Unassembled WGS sequence"/>
</dbReference>